<evidence type="ECO:0000256" key="3">
    <source>
        <dbReference type="ARBA" id="ARBA00023125"/>
    </source>
</evidence>
<dbReference type="SUPFAM" id="SSF46785">
    <property type="entry name" value="Winged helix' DNA-binding domain"/>
    <property type="match status" value="1"/>
</dbReference>
<comment type="caution">
    <text evidence="6">The sequence shown here is derived from an EMBL/GenBank/DDBJ whole genome shotgun (WGS) entry which is preliminary data.</text>
</comment>
<keyword evidence="7" id="KW-1185">Reference proteome</keyword>
<dbReference type="Pfam" id="PF00126">
    <property type="entry name" value="HTH_1"/>
    <property type="match status" value="1"/>
</dbReference>
<dbReference type="InterPro" id="IPR005119">
    <property type="entry name" value="LysR_subst-bd"/>
</dbReference>
<dbReference type="SUPFAM" id="SSF53850">
    <property type="entry name" value="Periplasmic binding protein-like II"/>
    <property type="match status" value="1"/>
</dbReference>
<feature type="domain" description="HTH lysR-type" evidence="5">
    <location>
        <begin position="1"/>
        <end position="60"/>
    </location>
</feature>
<dbReference type="GO" id="GO:0003677">
    <property type="term" value="F:DNA binding"/>
    <property type="evidence" value="ECO:0007669"/>
    <property type="project" value="UniProtKB-KW"/>
</dbReference>
<evidence type="ECO:0000256" key="1">
    <source>
        <dbReference type="ARBA" id="ARBA00009437"/>
    </source>
</evidence>
<dbReference type="InterPro" id="IPR000847">
    <property type="entry name" value="LysR_HTH_N"/>
</dbReference>
<dbReference type="RefSeq" id="WP_071856805.1">
    <property type="nucleotide sequence ID" value="NZ_JBHSHK010000005.1"/>
</dbReference>
<dbReference type="PRINTS" id="PR00039">
    <property type="entry name" value="HTHLYSR"/>
</dbReference>
<dbReference type="Proteomes" id="UP000182077">
    <property type="component" value="Unassembled WGS sequence"/>
</dbReference>
<evidence type="ECO:0000256" key="2">
    <source>
        <dbReference type="ARBA" id="ARBA00023015"/>
    </source>
</evidence>
<reference evidence="6 7" key="1">
    <citation type="submission" date="2014-12" db="EMBL/GenBank/DDBJ databases">
        <title>Draft genome sequences of 29 type strains of Enterococci.</title>
        <authorList>
            <person name="Zhong Z."/>
            <person name="Sun Z."/>
            <person name="Liu W."/>
            <person name="Zhang W."/>
            <person name="Zhang H."/>
        </authorList>
    </citation>
    <scope>NUCLEOTIDE SEQUENCE [LARGE SCALE GENOMIC DNA]</scope>
    <source>
        <strain evidence="6 7">DSM 17122</strain>
    </source>
</reference>
<protein>
    <recommendedName>
        <fullName evidence="5">HTH lysR-type domain-containing protein</fullName>
    </recommendedName>
</protein>
<dbReference type="GO" id="GO:0032993">
    <property type="term" value="C:protein-DNA complex"/>
    <property type="evidence" value="ECO:0007669"/>
    <property type="project" value="TreeGrafter"/>
</dbReference>
<proteinExistence type="inferred from homology"/>
<dbReference type="PANTHER" id="PTHR30346:SF28">
    <property type="entry name" value="HTH-TYPE TRANSCRIPTIONAL REGULATOR CYNR"/>
    <property type="match status" value="1"/>
</dbReference>
<dbReference type="Gene3D" id="1.10.10.10">
    <property type="entry name" value="Winged helix-like DNA-binding domain superfamily/Winged helix DNA-binding domain"/>
    <property type="match status" value="1"/>
</dbReference>
<sequence>MNIRDLEYFSALAEMLSFTQVAHKFAVSQPTISYAIKRLEQHYGCDLIVREASHRSIALTNEGEILKAHVRYILDEFVTLDRAIEHAKNNRMHIGFPPIIRSKVFSKLLDEKEIIRFISNFDLVSGGSNELFSKLLSGKIDFSLLGSVTPIVHPHLNVKLLFQQEFFIFVSKDNPLANKKEISFRQATEYPFILLEKGYTHMRAFQNLSEKTTKKPEVQFYFSDVQTIGQLVSSNIGITLMTDFPVFQEMDGLVKVPLIPEDKEIFYIQYAYLKSAVLNQDLQKLMRILDGISWEEEV</sequence>
<keyword evidence="3" id="KW-0238">DNA-binding</keyword>
<dbReference type="Pfam" id="PF03466">
    <property type="entry name" value="LysR_substrate"/>
    <property type="match status" value="1"/>
</dbReference>
<dbReference type="EMBL" id="JXKQ01000001">
    <property type="protein sequence ID" value="OJG47161.1"/>
    <property type="molecule type" value="Genomic_DNA"/>
</dbReference>
<dbReference type="InterPro" id="IPR036390">
    <property type="entry name" value="WH_DNA-bd_sf"/>
</dbReference>
<evidence type="ECO:0000259" key="5">
    <source>
        <dbReference type="PROSITE" id="PS50931"/>
    </source>
</evidence>
<evidence type="ECO:0000256" key="4">
    <source>
        <dbReference type="ARBA" id="ARBA00023163"/>
    </source>
</evidence>
<gene>
    <name evidence="6" type="ORF">RV04_GL000408</name>
</gene>
<dbReference type="PROSITE" id="PS50931">
    <property type="entry name" value="HTH_LYSR"/>
    <property type="match status" value="1"/>
</dbReference>
<evidence type="ECO:0000313" key="7">
    <source>
        <dbReference type="Proteomes" id="UP000182077"/>
    </source>
</evidence>
<organism evidence="6 7">
    <name type="scientific">Enterococcus hermanniensis</name>
    <dbReference type="NCBI Taxonomy" id="249189"/>
    <lineage>
        <taxon>Bacteria</taxon>
        <taxon>Bacillati</taxon>
        <taxon>Bacillota</taxon>
        <taxon>Bacilli</taxon>
        <taxon>Lactobacillales</taxon>
        <taxon>Enterococcaceae</taxon>
        <taxon>Enterococcus</taxon>
    </lineage>
</organism>
<dbReference type="OrthoDB" id="9803735at2"/>
<keyword evidence="2" id="KW-0805">Transcription regulation</keyword>
<dbReference type="AlphaFoldDB" id="A0A1L8TS61"/>
<accession>A0A1L8TS61</accession>
<dbReference type="Gene3D" id="3.40.190.290">
    <property type="match status" value="1"/>
</dbReference>
<comment type="similarity">
    <text evidence="1">Belongs to the LysR transcriptional regulatory family.</text>
</comment>
<name>A0A1L8TS61_9ENTE</name>
<dbReference type="STRING" id="249189.RV04_GL000408"/>
<evidence type="ECO:0000313" key="6">
    <source>
        <dbReference type="EMBL" id="OJG47161.1"/>
    </source>
</evidence>
<dbReference type="GO" id="GO:0003700">
    <property type="term" value="F:DNA-binding transcription factor activity"/>
    <property type="evidence" value="ECO:0007669"/>
    <property type="project" value="InterPro"/>
</dbReference>
<dbReference type="FunFam" id="1.10.10.10:FF:000001">
    <property type="entry name" value="LysR family transcriptional regulator"/>
    <property type="match status" value="1"/>
</dbReference>
<dbReference type="PANTHER" id="PTHR30346">
    <property type="entry name" value="TRANSCRIPTIONAL DUAL REGULATOR HCAR-RELATED"/>
    <property type="match status" value="1"/>
</dbReference>
<keyword evidence="4" id="KW-0804">Transcription</keyword>
<dbReference type="InterPro" id="IPR036388">
    <property type="entry name" value="WH-like_DNA-bd_sf"/>
</dbReference>